<keyword evidence="2" id="KW-1185">Reference proteome</keyword>
<name>A0ABR1S0G8_9PEZI</name>
<evidence type="ECO:0000313" key="1">
    <source>
        <dbReference type="EMBL" id="KAK8023165.1"/>
    </source>
</evidence>
<proteinExistence type="predicted"/>
<accession>A0ABR1S0G8</accession>
<gene>
    <name evidence="1" type="ORF">PG991_007046</name>
</gene>
<sequence length="256" mass="29129">MCRKTYQHYMHHDVRTPVVLDVDGDEDTLSYAHPWRTTTHTCDVDIGYSLNHLGIHIDAGVDDENDGNTEPGKPGLCIYHSCCVCRIVVERCDEAGAGGDDLPEPEECLWFVLEHRHAQLRFQELIWNQWAQVRDQILGLSMAAMDGQQQQVPGPPEQLQWRELTEVSVGHNWQPVYRRDADPGKCIKWTGWMLDRLAQLYVLREEDARAVADVQEHGLAPGGFARMDRMAAAAEHVRNHEEFVRGELEWAATPAP</sequence>
<dbReference type="EMBL" id="JAQQWI010000009">
    <property type="protein sequence ID" value="KAK8023165.1"/>
    <property type="molecule type" value="Genomic_DNA"/>
</dbReference>
<protein>
    <submittedName>
        <fullName evidence="1">Uncharacterized protein</fullName>
    </submittedName>
</protein>
<evidence type="ECO:0000313" key="2">
    <source>
        <dbReference type="Proteomes" id="UP001396898"/>
    </source>
</evidence>
<organism evidence="1 2">
    <name type="scientific">Apiospora marii</name>
    <dbReference type="NCBI Taxonomy" id="335849"/>
    <lineage>
        <taxon>Eukaryota</taxon>
        <taxon>Fungi</taxon>
        <taxon>Dikarya</taxon>
        <taxon>Ascomycota</taxon>
        <taxon>Pezizomycotina</taxon>
        <taxon>Sordariomycetes</taxon>
        <taxon>Xylariomycetidae</taxon>
        <taxon>Amphisphaeriales</taxon>
        <taxon>Apiosporaceae</taxon>
        <taxon>Apiospora</taxon>
    </lineage>
</organism>
<dbReference type="Proteomes" id="UP001396898">
    <property type="component" value="Unassembled WGS sequence"/>
</dbReference>
<reference evidence="1 2" key="1">
    <citation type="submission" date="2023-01" db="EMBL/GenBank/DDBJ databases">
        <title>Analysis of 21 Apiospora genomes using comparative genomics revels a genus with tremendous synthesis potential of carbohydrate active enzymes and secondary metabolites.</title>
        <authorList>
            <person name="Sorensen T."/>
        </authorList>
    </citation>
    <scope>NUCLEOTIDE SEQUENCE [LARGE SCALE GENOMIC DNA]</scope>
    <source>
        <strain evidence="1 2">CBS 20057</strain>
    </source>
</reference>
<comment type="caution">
    <text evidence="1">The sequence shown here is derived from an EMBL/GenBank/DDBJ whole genome shotgun (WGS) entry which is preliminary data.</text>
</comment>